<comment type="caution">
    <text evidence="2">The sequence shown here is derived from an EMBL/GenBank/DDBJ whole genome shotgun (WGS) entry which is preliminary data.</text>
</comment>
<evidence type="ECO:0000313" key="2">
    <source>
        <dbReference type="EMBL" id="CAK0864464.1"/>
    </source>
</evidence>
<name>A0ABN9UWD8_9DINO</name>
<accession>A0ABN9UWD8</accession>
<feature type="compositionally biased region" description="Low complexity" evidence="1">
    <location>
        <begin position="193"/>
        <end position="225"/>
    </location>
</feature>
<sequence>MVVYAHSNMCISLALARVQVIYARMHDVHFGIRRAPRQHGDDSYGPRCSDHLGAISGSTWSDSRNGCAEYAANINWCEFYGRYNYNGEGTAKWACCACGGGVIAPGDPTPSPTGCVDHLGATSGNAWSDGWNVCDAYAANTGWCDSYGIHDYSGEGTAIWACCACGGGWHATDSPTPSPILSPTSRPTPSPTLSPTSSPTPSLTPTPAALTPAVQAPVPTGSPTASPTPPPIQSTFDAMPLAMPVQTSSAGLEPVSGAMASPMSTPAPMSGSMSSSTQSTVVAAAGDPHMQNVHGERFDLMKEGRSVLLNIPRGERAGNTLLRVVADARRLGGACAGLYFSSINVTGAWSEKQRRGGYSYAARTIVKKPPKWLIFGHRHGFGCAIKVVYGRTQGGLVYLNFYVRHLGRAGFVVGGLLGEDDHSYVATPSAACLQRMALHSQSEVNRNGSDERSVASASFT</sequence>
<gene>
    <name evidence="2" type="ORF">PCOR1329_LOCUS52357</name>
</gene>
<protein>
    <submittedName>
        <fullName evidence="2">Uncharacterized protein</fullName>
    </submittedName>
</protein>
<proteinExistence type="predicted"/>
<evidence type="ECO:0000256" key="1">
    <source>
        <dbReference type="SAM" id="MobiDB-lite"/>
    </source>
</evidence>
<feature type="region of interest" description="Disordered" evidence="1">
    <location>
        <begin position="175"/>
        <end position="236"/>
    </location>
</feature>
<reference evidence="2" key="1">
    <citation type="submission" date="2023-10" db="EMBL/GenBank/DDBJ databases">
        <authorList>
            <person name="Chen Y."/>
            <person name="Shah S."/>
            <person name="Dougan E. K."/>
            <person name="Thang M."/>
            <person name="Chan C."/>
        </authorList>
    </citation>
    <scope>NUCLEOTIDE SEQUENCE [LARGE SCALE GENOMIC DNA]</scope>
</reference>
<evidence type="ECO:0000313" key="3">
    <source>
        <dbReference type="Proteomes" id="UP001189429"/>
    </source>
</evidence>
<dbReference type="Proteomes" id="UP001189429">
    <property type="component" value="Unassembled WGS sequence"/>
</dbReference>
<keyword evidence="3" id="KW-1185">Reference proteome</keyword>
<feature type="compositionally biased region" description="Pro residues" evidence="1">
    <location>
        <begin position="176"/>
        <end position="192"/>
    </location>
</feature>
<organism evidence="2 3">
    <name type="scientific">Prorocentrum cordatum</name>
    <dbReference type="NCBI Taxonomy" id="2364126"/>
    <lineage>
        <taxon>Eukaryota</taxon>
        <taxon>Sar</taxon>
        <taxon>Alveolata</taxon>
        <taxon>Dinophyceae</taxon>
        <taxon>Prorocentrales</taxon>
        <taxon>Prorocentraceae</taxon>
        <taxon>Prorocentrum</taxon>
    </lineage>
</organism>
<dbReference type="EMBL" id="CAUYUJ010016369">
    <property type="protein sequence ID" value="CAK0864464.1"/>
    <property type="molecule type" value="Genomic_DNA"/>
</dbReference>